<proteinExistence type="predicted"/>
<dbReference type="RefSeq" id="XP_023462867.1">
    <property type="nucleotide sequence ID" value="XM_023611733.1"/>
</dbReference>
<evidence type="ECO:0000313" key="3">
    <source>
        <dbReference type="Proteomes" id="UP000242254"/>
    </source>
</evidence>
<accession>A0A2G4SK58</accession>
<protein>
    <submittedName>
        <fullName evidence="2">Uncharacterized protein</fullName>
    </submittedName>
</protein>
<feature type="transmembrane region" description="Helical" evidence="1">
    <location>
        <begin position="136"/>
        <end position="169"/>
    </location>
</feature>
<dbReference type="STRING" id="1340429.A0A2G4SK58"/>
<keyword evidence="1" id="KW-0812">Transmembrane</keyword>
<dbReference type="EMBL" id="KZ303860">
    <property type="protein sequence ID" value="PHZ09159.1"/>
    <property type="molecule type" value="Genomic_DNA"/>
</dbReference>
<organism evidence="2 3">
    <name type="scientific">Rhizopus microsporus ATCC 52813</name>
    <dbReference type="NCBI Taxonomy" id="1340429"/>
    <lineage>
        <taxon>Eukaryota</taxon>
        <taxon>Fungi</taxon>
        <taxon>Fungi incertae sedis</taxon>
        <taxon>Mucoromycota</taxon>
        <taxon>Mucoromycotina</taxon>
        <taxon>Mucoromycetes</taxon>
        <taxon>Mucorales</taxon>
        <taxon>Mucorineae</taxon>
        <taxon>Rhizopodaceae</taxon>
        <taxon>Rhizopus</taxon>
    </lineage>
</organism>
<evidence type="ECO:0000313" key="2">
    <source>
        <dbReference type="EMBL" id="PHZ09159.1"/>
    </source>
</evidence>
<keyword evidence="3" id="KW-1185">Reference proteome</keyword>
<gene>
    <name evidence="2" type="ORF">RHIMIDRAFT_264157</name>
</gene>
<dbReference type="Proteomes" id="UP000242254">
    <property type="component" value="Unassembled WGS sequence"/>
</dbReference>
<evidence type="ECO:0000256" key="1">
    <source>
        <dbReference type="SAM" id="Phobius"/>
    </source>
</evidence>
<keyword evidence="1" id="KW-1133">Transmembrane helix</keyword>
<reference evidence="2 3" key="1">
    <citation type="journal article" date="2016" name="Proc. Natl. Acad. Sci. U.S.A.">
        <title>Lipid metabolic changes in an early divergent fungus govern the establishment of a mutualistic symbiosis with endobacteria.</title>
        <authorList>
            <person name="Lastovetsky O.A."/>
            <person name="Gaspar M.L."/>
            <person name="Mondo S.J."/>
            <person name="LaButti K.M."/>
            <person name="Sandor L."/>
            <person name="Grigoriev I.V."/>
            <person name="Henry S.A."/>
            <person name="Pawlowska T.E."/>
        </authorList>
    </citation>
    <scope>NUCLEOTIDE SEQUENCE [LARGE SCALE GENOMIC DNA]</scope>
    <source>
        <strain evidence="2 3">ATCC 52813</strain>
    </source>
</reference>
<dbReference type="GeneID" id="35442722"/>
<name>A0A2G4SK58_RHIZD</name>
<keyword evidence="1" id="KW-0472">Membrane</keyword>
<sequence>MTNTFYFKDGMDNLFDEYGERVYDSMEGVLTEITGSNIVLETITSRRSYLANKPAEKDIIVKETKETKNLDDKSAKSAVYNTYTDKQREDFIDKMIEHPEEKGNITKFSKELLINPRTAERWWKTYKKTGEVPYKYILYHVLIFSVIAFTDFIISTILSYAIAYILVYFL</sequence>
<dbReference type="AlphaFoldDB" id="A0A2G4SK58"/>